<evidence type="ECO:0000259" key="2">
    <source>
        <dbReference type="Pfam" id="PF00176"/>
    </source>
</evidence>
<dbReference type="CDD" id="cd18793">
    <property type="entry name" value="SF2_C_SNF"/>
    <property type="match status" value="1"/>
</dbReference>
<keyword evidence="4" id="KW-0547">Nucleotide-binding</keyword>
<dbReference type="AlphaFoldDB" id="A0A510UUL7"/>
<dbReference type="InterPro" id="IPR049730">
    <property type="entry name" value="SNF2/RAD54-like_C"/>
</dbReference>
<comment type="caution">
    <text evidence="4">The sequence shown here is derived from an EMBL/GenBank/DDBJ whole genome shotgun (WGS) entry which is preliminary data.</text>
</comment>
<evidence type="ECO:0000259" key="3">
    <source>
        <dbReference type="Pfam" id="PF00271"/>
    </source>
</evidence>
<name>A0A510UUL7_9CELL</name>
<dbReference type="Gene3D" id="3.40.50.10810">
    <property type="entry name" value="Tandem AAA-ATPase domain"/>
    <property type="match status" value="1"/>
</dbReference>
<protein>
    <submittedName>
        <fullName evidence="4">DNA helicase</fullName>
    </submittedName>
</protein>
<keyword evidence="4" id="KW-0347">Helicase</keyword>
<dbReference type="Gene3D" id="3.40.50.300">
    <property type="entry name" value="P-loop containing nucleotide triphosphate hydrolases"/>
    <property type="match status" value="1"/>
</dbReference>
<feature type="domain" description="SNF2 N-terminal" evidence="2">
    <location>
        <begin position="53"/>
        <end position="264"/>
    </location>
</feature>
<dbReference type="InterPro" id="IPR001650">
    <property type="entry name" value="Helicase_C-like"/>
</dbReference>
<proteinExistence type="predicted"/>
<dbReference type="GO" id="GO:0004386">
    <property type="term" value="F:helicase activity"/>
    <property type="evidence" value="ECO:0007669"/>
    <property type="project" value="UniProtKB-KW"/>
</dbReference>
<keyword evidence="5" id="KW-1185">Reference proteome</keyword>
<accession>A0A510UUL7</accession>
<dbReference type="InterPro" id="IPR000330">
    <property type="entry name" value="SNF2_N"/>
</dbReference>
<dbReference type="EMBL" id="BJUA01000001">
    <property type="protein sequence ID" value="GEK16505.1"/>
    <property type="molecule type" value="Genomic_DNA"/>
</dbReference>
<dbReference type="InterPro" id="IPR038718">
    <property type="entry name" value="SNF2-like_sf"/>
</dbReference>
<reference evidence="4 5" key="1">
    <citation type="submission" date="2019-07" db="EMBL/GenBank/DDBJ databases">
        <title>Whole genome shotgun sequence of Cellulomonas persica NBRC 101101.</title>
        <authorList>
            <person name="Hosoyama A."/>
            <person name="Uohara A."/>
            <person name="Ohji S."/>
            <person name="Ichikawa N."/>
        </authorList>
    </citation>
    <scope>NUCLEOTIDE SEQUENCE [LARGE SCALE GENOMIC DNA]</scope>
    <source>
        <strain evidence="4 5">NBRC 101101</strain>
    </source>
</reference>
<dbReference type="Pfam" id="PF00271">
    <property type="entry name" value="Helicase_C"/>
    <property type="match status" value="1"/>
</dbReference>
<evidence type="ECO:0000313" key="5">
    <source>
        <dbReference type="Proteomes" id="UP000321386"/>
    </source>
</evidence>
<dbReference type="OrthoDB" id="9814088at2"/>
<dbReference type="Pfam" id="PF00176">
    <property type="entry name" value="SNF2-rel_dom"/>
    <property type="match status" value="1"/>
</dbReference>
<sequence length="536" mass="59362">MAPRLARYPSEAAEGLAAELSACGFVRQLKPFQLRNLAKLMLLPHGADFSVPGAGKTTVALANFALQRARGEVDRLLVIGPIAAFDAWKTDSVDCLADNPKITVHTGPGSVIPIATDLLLTNYHRVAGDYERIREFVDSARTQVILDEAHRVKRGAGRVHGRAVLDLAYAARRRDILTGTPAPQGAGDLIALMRFLYPGQDRSILPPDVYNDSMGRDPKVVRRTSEAIRRYFVRSPKSALDIPDPKWEIVARPMSPIQHEIYAALVGRYRGGFGLSKDSKREFKKLGRVVMYLLEAATNPSLIVAGSDRADEEGFEHPPLELAGNEPLSRLLRNYNQYEYPWKYEYVKHAVHEAAARGEKILVWSTFVRNLKTLARELAQFNPAVVHGGVPPQDSAPPGAVTREAEFERFRNDASCSVLLANPAAAGEGVSLHHWCHHAIYLDRTFNAGHFLQSQDRIHRLGLRREIETRFTVLISEETVDAVVDDRLKDKVKALALLMDDPGLVRVALPESDENHDAPPAEEDDEAAILSHLGFA</sequence>
<gene>
    <name evidence="4" type="ORF">CPE01_02380</name>
</gene>
<dbReference type="RefSeq" id="WP_146804805.1">
    <property type="nucleotide sequence ID" value="NZ_BJUA01000001.1"/>
</dbReference>
<keyword evidence="1" id="KW-0378">Hydrolase</keyword>
<dbReference type="GO" id="GO:0005524">
    <property type="term" value="F:ATP binding"/>
    <property type="evidence" value="ECO:0007669"/>
    <property type="project" value="InterPro"/>
</dbReference>
<evidence type="ECO:0000313" key="4">
    <source>
        <dbReference type="EMBL" id="GEK16505.1"/>
    </source>
</evidence>
<organism evidence="4 5">
    <name type="scientific">Cellulomonas persica</name>
    <dbReference type="NCBI Taxonomy" id="76861"/>
    <lineage>
        <taxon>Bacteria</taxon>
        <taxon>Bacillati</taxon>
        <taxon>Actinomycetota</taxon>
        <taxon>Actinomycetes</taxon>
        <taxon>Micrococcales</taxon>
        <taxon>Cellulomonadaceae</taxon>
        <taxon>Cellulomonas</taxon>
    </lineage>
</organism>
<dbReference type="GO" id="GO:0016787">
    <property type="term" value="F:hydrolase activity"/>
    <property type="evidence" value="ECO:0007669"/>
    <property type="project" value="UniProtKB-KW"/>
</dbReference>
<feature type="domain" description="Helicase C-terminal" evidence="3">
    <location>
        <begin position="343"/>
        <end position="462"/>
    </location>
</feature>
<dbReference type="Proteomes" id="UP000321386">
    <property type="component" value="Unassembled WGS sequence"/>
</dbReference>
<dbReference type="SUPFAM" id="SSF52540">
    <property type="entry name" value="P-loop containing nucleoside triphosphate hydrolases"/>
    <property type="match status" value="2"/>
</dbReference>
<keyword evidence="4" id="KW-0067">ATP-binding</keyword>
<dbReference type="InterPro" id="IPR027417">
    <property type="entry name" value="P-loop_NTPase"/>
</dbReference>
<evidence type="ECO:0000256" key="1">
    <source>
        <dbReference type="ARBA" id="ARBA00022801"/>
    </source>
</evidence>
<dbReference type="PANTHER" id="PTHR10799">
    <property type="entry name" value="SNF2/RAD54 HELICASE FAMILY"/>
    <property type="match status" value="1"/>
</dbReference>